<sequence>RNSDGFCNFFILITFKANCICYSIFLLKSMVLLRMIIDRRFSLKQCQVPSDDSKEGVVLYRPRRGGEGGGKLLWPPCDYPQWYFISPSLKEIGYLGALFFIDQYDWEKFFYSFSLDQIGGLLSTQEPNTYYGAGVHAYQFANFCFLVLGCCCIYSLFNVISITIKQFLNCIIKRFSCCCNRGRCASAMSARSNVVSPSRNQKHGIKRISRGDIDISAYGAETERKFSGEMVSMKEYISSNKVSLAVMQKQLYETAQMGRSSARSTSPNPRHHTPQSSERFTPGQVGPLAIATSKLCKKN</sequence>
<keyword evidence="7" id="KW-0472">Membrane</keyword>
<keyword evidence="4" id="KW-0407">Ion channel</keyword>
<evidence type="ECO:0000256" key="6">
    <source>
        <dbReference type="SAM" id="MobiDB-lite"/>
    </source>
</evidence>
<evidence type="ECO:0000256" key="1">
    <source>
        <dbReference type="ARBA" id="ARBA00004651"/>
    </source>
</evidence>
<comment type="caution">
    <text evidence="8">The sequence shown here is derived from an EMBL/GenBank/DDBJ whole genome shotgun (WGS) entry which is preliminary data.</text>
</comment>
<keyword evidence="4" id="KW-0813">Transport</keyword>
<proteinExistence type="predicted"/>
<name>A0AAV2QU15_MEGNR</name>
<evidence type="ECO:0000313" key="8">
    <source>
        <dbReference type="EMBL" id="CAL4096197.1"/>
    </source>
</evidence>
<keyword evidence="4" id="KW-0630">Potassium</keyword>
<feature type="transmembrane region" description="Helical" evidence="7">
    <location>
        <begin position="140"/>
        <end position="164"/>
    </location>
</feature>
<reference evidence="8 9" key="1">
    <citation type="submission" date="2024-05" db="EMBL/GenBank/DDBJ databases">
        <authorList>
            <person name="Wallberg A."/>
        </authorList>
    </citation>
    <scope>NUCLEOTIDE SEQUENCE [LARGE SCALE GENOMIC DNA]</scope>
</reference>
<organism evidence="8 9">
    <name type="scientific">Meganyctiphanes norvegica</name>
    <name type="common">Northern krill</name>
    <name type="synonym">Thysanopoda norvegica</name>
    <dbReference type="NCBI Taxonomy" id="48144"/>
    <lineage>
        <taxon>Eukaryota</taxon>
        <taxon>Metazoa</taxon>
        <taxon>Ecdysozoa</taxon>
        <taxon>Arthropoda</taxon>
        <taxon>Crustacea</taxon>
        <taxon>Multicrustacea</taxon>
        <taxon>Malacostraca</taxon>
        <taxon>Eumalacostraca</taxon>
        <taxon>Eucarida</taxon>
        <taxon>Euphausiacea</taxon>
        <taxon>Euphausiidae</taxon>
        <taxon>Meganyctiphanes</taxon>
    </lineage>
</organism>
<evidence type="ECO:0000256" key="7">
    <source>
        <dbReference type="SAM" id="Phobius"/>
    </source>
</evidence>
<comment type="subcellular location">
    <subcellularLocation>
        <location evidence="1">Cell membrane</location>
        <topology evidence="1">Multi-pass membrane protein</topology>
    </subcellularLocation>
</comment>
<evidence type="ECO:0000256" key="5">
    <source>
        <dbReference type="ARBA" id="ARBA00034430"/>
    </source>
</evidence>
<protein>
    <submittedName>
        <fullName evidence="8">Uncharacterized protein</fullName>
    </submittedName>
</protein>
<dbReference type="InterPro" id="IPR005410">
    <property type="entry name" value="2pore_dom_K_chnl_THIK"/>
</dbReference>
<keyword evidence="7" id="KW-0812">Transmembrane</keyword>
<dbReference type="PRINTS" id="PR01588">
    <property type="entry name" value="THIKCHANNEL"/>
</dbReference>
<dbReference type="GO" id="GO:0005886">
    <property type="term" value="C:plasma membrane"/>
    <property type="evidence" value="ECO:0007669"/>
    <property type="project" value="UniProtKB-SubCell"/>
</dbReference>
<dbReference type="EMBL" id="CAXKWB010009845">
    <property type="protein sequence ID" value="CAL4096197.1"/>
    <property type="molecule type" value="Genomic_DNA"/>
</dbReference>
<keyword evidence="4" id="KW-0406">Ion transport</keyword>
<dbReference type="Proteomes" id="UP001497623">
    <property type="component" value="Unassembled WGS sequence"/>
</dbReference>
<keyword evidence="3" id="KW-0633">Potassium transport</keyword>
<comment type="catalytic activity">
    <reaction evidence="5">
        <text>K(+)(in) = K(+)(out)</text>
        <dbReference type="Rhea" id="RHEA:29463"/>
        <dbReference type="ChEBI" id="CHEBI:29103"/>
    </reaction>
</comment>
<feature type="non-terminal residue" evidence="8">
    <location>
        <position position="299"/>
    </location>
</feature>
<feature type="non-terminal residue" evidence="8">
    <location>
        <position position="1"/>
    </location>
</feature>
<keyword evidence="2" id="KW-1003">Cell membrane</keyword>
<evidence type="ECO:0000256" key="4">
    <source>
        <dbReference type="ARBA" id="ARBA00022826"/>
    </source>
</evidence>
<evidence type="ECO:0000256" key="3">
    <source>
        <dbReference type="ARBA" id="ARBA00022538"/>
    </source>
</evidence>
<dbReference type="GO" id="GO:0005267">
    <property type="term" value="F:potassium channel activity"/>
    <property type="evidence" value="ECO:0007669"/>
    <property type="project" value="UniProtKB-KW"/>
</dbReference>
<keyword evidence="9" id="KW-1185">Reference proteome</keyword>
<gene>
    <name evidence="8" type="ORF">MNOR_LOCUS15615</name>
</gene>
<keyword evidence="4" id="KW-0631">Potassium channel</keyword>
<feature type="compositionally biased region" description="Polar residues" evidence="6">
    <location>
        <begin position="256"/>
        <end position="279"/>
    </location>
</feature>
<accession>A0AAV2QU15</accession>
<feature type="transmembrane region" description="Helical" evidence="7">
    <location>
        <begin position="6"/>
        <end position="27"/>
    </location>
</feature>
<feature type="region of interest" description="Disordered" evidence="6">
    <location>
        <begin position="256"/>
        <end position="299"/>
    </location>
</feature>
<evidence type="ECO:0000313" key="9">
    <source>
        <dbReference type="Proteomes" id="UP001497623"/>
    </source>
</evidence>
<keyword evidence="7" id="KW-1133">Transmembrane helix</keyword>
<evidence type="ECO:0000256" key="2">
    <source>
        <dbReference type="ARBA" id="ARBA00022475"/>
    </source>
</evidence>
<dbReference type="AlphaFoldDB" id="A0AAV2QU15"/>